<dbReference type="EMBL" id="JAKIJS010000001">
    <property type="protein sequence ID" value="MCF6137432.1"/>
    <property type="molecule type" value="Genomic_DNA"/>
</dbReference>
<proteinExistence type="predicted"/>
<evidence type="ECO:0000313" key="2">
    <source>
        <dbReference type="Proteomes" id="UP001649381"/>
    </source>
</evidence>
<evidence type="ECO:0000313" key="1">
    <source>
        <dbReference type="EMBL" id="MCF6137432.1"/>
    </source>
</evidence>
<dbReference type="InterPro" id="IPR027972">
    <property type="entry name" value="DUF4489"/>
</dbReference>
<reference evidence="1 2" key="1">
    <citation type="submission" date="2022-01" db="EMBL/GenBank/DDBJ databases">
        <title>Alkalihalobacillus sp. EGI L200015, a novel bacterium isolated from a salt lake sediment.</title>
        <authorList>
            <person name="Gao L."/>
            <person name="Fang B.-Z."/>
            <person name="Li W.-J."/>
        </authorList>
    </citation>
    <scope>NUCLEOTIDE SEQUENCE [LARGE SCALE GENOMIC DNA]</scope>
    <source>
        <strain evidence="1 2">KCTC 12718</strain>
    </source>
</reference>
<sequence length="160" mass="17870">MDRKSSNAKANCGQVRKTNLPKQLTKNDPPITLAKVTADIGSLRNPCVLFNYSQFISFRLNGPNPIISLTYRLTRTSPVSEEPIILEEWIFKGKEVIPTPAPPLNTIEPLVTNFCDCNVPRSNDLLTYTFQLVEVTTNNAIYDISNQEVSAIMICGSEHK</sequence>
<dbReference type="RefSeq" id="WP_236333018.1">
    <property type="nucleotide sequence ID" value="NZ_JAKIJS010000001.1"/>
</dbReference>
<name>A0ABS9GXC8_9BACL</name>
<gene>
    <name evidence="1" type="ORF">L2716_06795</name>
</gene>
<accession>A0ABS9GXC8</accession>
<dbReference type="Proteomes" id="UP001649381">
    <property type="component" value="Unassembled WGS sequence"/>
</dbReference>
<comment type="caution">
    <text evidence="1">The sequence shown here is derived from an EMBL/GenBank/DDBJ whole genome shotgun (WGS) entry which is preliminary data.</text>
</comment>
<keyword evidence="2" id="KW-1185">Reference proteome</keyword>
<organism evidence="1 2">
    <name type="scientific">Pseudalkalibacillus berkeleyi</name>
    <dbReference type="NCBI Taxonomy" id="1069813"/>
    <lineage>
        <taxon>Bacteria</taxon>
        <taxon>Bacillati</taxon>
        <taxon>Bacillota</taxon>
        <taxon>Bacilli</taxon>
        <taxon>Bacillales</taxon>
        <taxon>Fictibacillaceae</taxon>
        <taxon>Pseudalkalibacillus</taxon>
    </lineage>
</organism>
<dbReference type="Pfam" id="PF14879">
    <property type="entry name" value="DUF4489"/>
    <property type="match status" value="1"/>
</dbReference>
<protein>
    <submittedName>
        <fullName evidence="1">DUF4489 domain-containing protein</fullName>
    </submittedName>
</protein>